<keyword evidence="1" id="KW-0472">Membrane</keyword>
<dbReference type="EMBL" id="SDRB02011454">
    <property type="protein sequence ID" value="THG01235.1"/>
    <property type="molecule type" value="Genomic_DNA"/>
</dbReference>
<comment type="caution">
    <text evidence="2">The sequence shown here is derived from an EMBL/GenBank/DDBJ whole genome shotgun (WGS) entry which is preliminary data.</text>
</comment>
<evidence type="ECO:0000313" key="3">
    <source>
        <dbReference type="Proteomes" id="UP000306102"/>
    </source>
</evidence>
<dbReference type="PANTHER" id="PTHR33133">
    <property type="entry name" value="OS08G0107100 PROTEIN-RELATED"/>
    <property type="match status" value="1"/>
</dbReference>
<keyword evidence="3" id="KW-1185">Reference proteome</keyword>
<feature type="transmembrane region" description="Helical" evidence="1">
    <location>
        <begin position="257"/>
        <end position="277"/>
    </location>
</feature>
<accession>A0A4S4DF26</accession>
<sequence length="324" mass="36062">MATLDPTLNFWGVLFESKQIIKAHSRHFLALTVIFLFPLSFSLIIYPTFQTTLSSQPKHIRILLSHPTQISNYSHQTLALPLIFTLYVSIFSLCAIGTITYSTYHGFYGRPVKLASAIKSLFYSFIPLAITTIFSQIVVFIICASFAVLVPQLAEILGFDVDYNSNYFLGFCVVVSVILLLLLVRLQVNWALACVIVVVESKWGFEPLRRSTYLMKGMRPVSLYLILFFGAVIGVSVWICSGSFSGSFSDVWKCLSFVLQTVLGSSIVAMFLLQNLASNTVLYMYCKALRGELAGAIAEEFAGEYVTLPFDDAKVPHVVFVAQA</sequence>
<gene>
    <name evidence="2" type="ORF">TEA_026236</name>
</gene>
<dbReference type="AlphaFoldDB" id="A0A4S4DF26"/>
<organism evidence="2 3">
    <name type="scientific">Camellia sinensis var. sinensis</name>
    <name type="common">China tea</name>
    <dbReference type="NCBI Taxonomy" id="542762"/>
    <lineage>
        <taxon>Eukaryota</taxon>
        <taxon>Viridiplantae</taxon>
        <taxon>Streptophyta</taxon>
        <taxon>Embryophyta</taxon>
        <taxon>Tracheophyta</taxon>
        <taxon>Spermatophyta</taxon>
        <taxon>Magnoliopsida</taxon>
        <taxon>eudicotyledons</taxon>
        <taxon>Gunneridae</taxon>
        <taxon>Pentapetalae</taxon>
        <taxon>asterids</taxon>
        <taxon>Ericales</taxon>
        <taxon>Theaceae</taxon>
        <taxon>Camellia</taxon>
    </lineage>
</organism>
<name>A0A4S4DF26_CAMSN</name>
<proteinExistence type="predicted"/>
<evidence type="ECO:0000256" key="1">
    <source>
        <dbReference type="SAM" id="Phobius"/>
    </source>
</evidence>
<feature type="transmembrane region" description="Helical" evidence="1">
    <location>
        <begin position="221"/>
        <end position="245"/>
    </location>
</feature>
<feature type="transmembrane region" description="Helical" evidence="1">
    <location>
        <begin position="167"/>
        <end position="200"/>
    </location>
</feature>
<feature type="transmembrane region" description="Helical" evidence="1">
    <location>
        <begin position="78"/>
        <end position="101"/>
    </location>
</feature>
<dbReference type="PANTHER" id="PTHR33133:SF7">
    <property type="entry name" value="F26K24.10 PROTEIN-RELATED"/>
    <property type="match status" value="1"/>
</dbReference>
<evidence type="ECO:0000313" key="2">
    <source>
        <dbReference type="EMBL" id="THG01235.1"/>
    </source>
</evidence>
<keyword evidence="1" id="KW-0812">Transmembrane</keyword>
<reference evidence="2 3" key="1">
    <citation type="journal article" date="2018" name="Proc. Natl. Acad. Sci. U.S.A.">
        <title>Draft genome sequence of Camellia sinensis var. sinensis provides insights into the evolution of the tea genome and tea quality.</title>
        <authorList>
            <person name="Wei C."/>
            <person name="Yang H."/>
            <person name="Wang S."/>
            <person name="Zhao J."/>
            <person name="Liu C."/>
            <person name="Gao L."/>
            <person name="Xia E."/>
            <person name="Lu Y."/>
            <person name="Tai Y."/>
            <person name="She G."/>
            <person name="Sun J."/>
            <person name="Cao H."/>
            <person name="Tong W."/>
            <person name="Gao Q."/>
            <person name="Li Y."/>
            <person name="Deng W."/>
            <person name="Jiang X."/>
            <person name="Wang W."/>
            <person name="Chen Q."/>
            <person name="Zhang S."/>
            <person name="Li H."/>
            <person name="Wu J."/>
            <person name="Wang P."/>
            <person name="Li P."/>
            <person name="Shi C."/>
            <person name="Zheng F."/>
            <person name="Jian J."/>
            <person name="Huang B."/>
            <person name="Shan D."/>
            <person name="Shi M."/>
            <person name="Fang C."/>
            <person name="Yue Y."/>
            <person name="Li F."/>
            <person name="Li D."/>
            <person name="Wei S."/>
            <person name="Han B."/>
            <person name="Jiang C."/>
            <person name="Yin Y."/>
            <person name="Xia T."/>
            <person name="Zhang Z."/>
            <person name="Bennetzen J.L."/>
            <person name="Zhao S."/>
            <person name="Wan X."/>
        </authorList>
    </citation>
    <scope>NUCLEOTIDE SEQUENCE [LARGE SCALE GENOMIC DNA]</scope>
    <source>
        <strain evidence="3">cv. Shuchazao</strain>
        <tissue evidence="2">Leaf</tissue>
    </source>
</reference>
<keyword evidence="1" id="KW-1133">Transmembrane helix</keyword>
<feature type="transmembrane region" description="Helical" evidence="1">
    <location>
        <begin position="121"/>
        <end position="147"/>
    </location>
</feature>
<protein>
    <submittedName>
        <fullName evidence="2">Uncharacterized protein</fullName>
    </submittedName>
</protein>
<dbReference type="Proteomes" id="UP000306102">
    <property type="component" value="Unassembled WGS sequence"/>
</dbReference>
<feature type="transmembrane region" description="Helical" evidence="1">
    <location>
        <begin position="28"/>
        <end position="49"/>
    </location>
</feature>